<evidence type="ECO:0000256" key="1">
    <source>
        <dbReference type="SAM" id="MobiDB-lite"/>
    </source>
</evidence>
<dbReference type="Pfam" id="PF08386">
    <property type="entry name" value="Abhydrolase_4"/>
    <property type="match status" value="1"/>
</dbReference>
<dbReference type="AlphaFoldDB" id="A0A5P2DD10"/>
<sequence>MGPEVTVEQGGHGLYPGNGSACGNRAVTEFLTSGRRPARDTDCANRDGARPPLRHRLATAQPVRRHPFGGVTPDPAARTRSEGGLRVPHGFSPARTPPVDASPSRPLARSVRSWPRISIRTCGYCGRMAPDLIVLDWSGVRKLREGHGMFDLLRPETLMCPFCKATAADGVVRTLRTGTGSLSVTWHTLNCPHYAADRILAEQEG</sequence>
<gene>
    <name evidence="3" type="ORF">DEJ51_01195</name>
</gene>
<dbReference type="EMBL" id="CP029189">
    <property type="protein sequence ID" value="QES53045.1"/>
    <property type="molecule type" value="Genomic_DNA"/>
</dbReference>
<name>A0A5P2DD10_STRVZ</name>
<feature type="compositionally biased region" description="Basic residues" evidence="1">
    <location>
        <begin position="52"/>
        <end position="67"/>
    </location>
</feature>
<evidence type="ECO:0000313" key="3">
    <source>
        <dbReference type="EMBL" id="QES53045.1"/>
    </source>
</evidence>
<evidence type="ECO:0000259" key="2">
    <source>
        <dbReference type="Pfam" id="PF08386"/>
    </source>
</evidence>
<dbReference type="InterPro" id="IPR013595">
    <property type="entry name" value="Pept_S33_TAP-like_C"/>
</dbReference>
<dbReference type="Proteomes" id="UP000324101">
    <property type="component" value="Chromosome"/>
</dbReference>
<accession>A0A5P2DD10</accession>
<proteinExistence type="predicted"/>
<reference evidence="3 4" key="1">
    <citation type="submission" date="2018-05" db="EMBL/GenBank/DDBJ databases">
        <title>Streptomyces venezuelae.</title>
        <authorList>
            <person name="Kim W."/>
            <person name="Lee N."/>
            <person name="Cho B.-K."/>
        </authorList>
    </citation>
    <scope>NUCLEOTIDE SEQUENCE [LARGE SCALE GENOMIC DNA]</scope>
    <source>
        <strain evidence="3 4">ATCC 21018</strain>
    </source>
</reference>
<dbReference type="OrthoDB" id="4246154at2"/>
<organism evidence="3 4">
    <name type="scientific">Streptomyces venezuelae</name>
    <dbReference type="NCBI Taxonomy" id="54571"/>
    <lineage>
        <taxon>Bacteria</taxon>
        <taxon>Bacillati</taxon>
        <taxon>Actinomycetota</taxon>
        <taxon>Actinomycetes</taxon>
        <taxon>Kitasatosporales</taxon>
        <taxon>Streptomycetaceae</taxon>
        <taxon>Streptomyces</taxon>
    </lineage>
</organism>
<feature type="region of interest" description="Disordered" evidence="1">
    <location>
        <begin position="1"/>
        <end position="107"/>
    </location>
</feature>
<evidence type="ECO:0000313" key="4">
    <source>
        <dbReference type="Proteomes" id="UP000324101"/>
    </source>
</evidence>
<feature type="domain" description="Peptidase S33 tripeptidyl aminopeptidase-like C-terminal" evidence="2">
    <location>
        <begin position="4"/>
        <end position="43"/>
    </location>
</feature>
<protein>
    <recommendedName>
        <fullName evidence="2">Peptidase S33 tripeptidyl aminopeptidase-like C-terminal domain-containing protein</fullName>
    </recommendedName>
</protein>
<feature type="compositionally biased region" description="Basic and acidic residues" evidence="1">
    <location>
        <begin position="37"/>
        <end position="49"/>
    </location>
</feature>